<evidence type="ECO:0000313" key="12">
    <source>
        <dbReference type="EMBL" id="MBZ1351767.1"/>
    </source>
</evidence>
<dbReference type="GO" id="GO:0008033">
    <property type="term" value="P:tRNA processing"/>
    <property type="evidence" value="ECO:0007669"/>
    <property type="project" value="UniProtKB-KW"/>
</dbReference>
<dbReference type="PANTHER" id="PTHR13847:SF283">
    <property type="entry name" value="TRNA 5-METHYLAMINOMETHYL-2-THIOURIDINE BIOSYNTHESIS BIFUNCTIONAL PROTEIN MNMC"/>
    <property type="match status" value="1"/>
</dbReference>
<proteinExistence type="predicted"/>
<feature type="domain" description="FAD dependent oxidoreductase" evidence="10">
    <location>
        <begin position="214"/>
        <end position="560"/>
    </location>
</feature>
<dbReference type="PANTHER" id="PTHR13847">
    <property type="entry name" value="SARCOSINE DEHYDROGENASE-RELATED"/>
    <property type="match status" value="1"/>
</dbReference>
<dbReference type="EMBL" id="JAHXRI010000010">
    <property type="protein sequence ID" value="MBZ1351767.1"/>
    <property type="molecule type" value="Genomic_DNA"/>
</dbReference>
<keyword evidence="7" id="KW-0274">FAD</keyword>
<dbReference type="InterPro" id="IPR008471">
    <property type="entry name" value="MnmC-like_methylTransf"/>
</dbReference>
<keyword evidence="6" id="KW-0819">tRNA processing</keyword>
<keyword evidence="5" id="KW-0949">S-adenosyl-L-methionine</keyword>
<keyword evidence="4 12" id="KW-0808">Transferase</keyword>
<keyword evidence="9" id="KW-0511">Multifunctional enzyme</keyword>
<evidence type="ECO:0000256" key="1">
    <source>
        <dbReference type="ARBA" id="ARBA00022490"/>
    </source>
</evidence>
<accession>A0A953NAC1</accession>
<evidence type="ECO:0000259" key="11">
    <source>
        <dbReference type="Pfam" id="PF05430"/>
    </source>
</evidence>
<dbReference type="SUPFAM" id="SSF51905">
    <property type="entry name" value="FAD/NAD(P)-binding domain"/>
    <property type="match status" value="1"/>
</dbReference>
<dbReference type="Pfam" id="PF05430">
    <property type="entry name" value="Methyltransf_30"/>
    <property type="match status" value="1"/>
</dbReference>
<dbReference type="Gene3D" id="3.30.9.10">
    <property type="entry name" value="D-Amino Acid Oxidase, subunit A, domain 2"/>
    <property type="match status" value="1"/>
</dbReference>
<reference evidence="12" key="1">
    <citation type="submission" date="2021-07" db="EMBL/GenBank/DDBJ databases">
        <title>New genus and species of the family Alcaligenaceae.</title>
        <authorList>
            <person name="Hahn M.W."/>
        </authorList>
    </citation>
    <scope>NUCLEOTIDE SEQUENCE</scope>
    <source>
        <strain evidence="12">LF4-65</strain>
    </source>
</reference>
<sequence>MTSFAAVFAGLGVPQVWVGRSDYTIIDTAFGEGHLFLHLWHAWRLEPQRSRRLHVVGLLPELCPAQELQARLLQTCPADIQPFVQELVEAWPLNLLGVHRLEFERLRVTLTLAVGDASIMLGRVSARADAVVFPPEARDYPDVKLEPLLAAATRLLAPGGKLVRLLMSATKLRENFSEQASALWGQGTARGGVWSRGEGAQSAVSSGLHEGHQHVVVVGGGFAGASVAHALSLRGWAVTVYEASGAEQAPHRGHLAAALTPMLTREDDIRARLSRAGTLLGHRRWGHLTGEAFDCCGALQLSRRSGRIVDLESVVAGLNLPEAWAKFVDASQASAIAGIHLQRGGIYFPMAVRVQPELFLDQLLNGPNILRRKRRVQRIVRRGEVWQVLDAAGEVFDESRVVVVAAAHATQDILSASGLLSEHARLRMMHRLGGEVTYVPEGLLAGGPRCIVSGDGYVLPAVDGYCVTGSSYLHGAEVVSVTDAGARENLKRTEGLVGTPLLQEQAGHGAILGWAGWRAVLPGRLPAVGAIGQHTGLWAITGLASRGLTWSSLAGDLVAATLNAEPLPLETDIIDKISQI</sequence>
<dbReference type="InterPro" id="IPR017610">
    <property type="entry name" value="tRNA_S-uridine_synth_MnmC_C"/>
</dbReference>
<dbReference type="GO" id="GO:0005737">
    <property type="term" value="C:cytoplasm"/>
    <property type="evidence" value="ECO:0007669"/>
    <property type="project" value="TreeGrafter"/>
</dbReference>
<organism evidence="12 13">
    <name type="scientific">Zwartia hollandica</name>
    <dbReference type="NCBI Taxonomy" id="324606"/>
    <lineage>
        <taxon>Bacteria</taxon>
        <taxon>Pseudomonadati</taxon>
        <taxon>Pseudomonadota</taxon>
        <taxon>Betaproteobacteria</taxon>
        <taxon>Burkholderiales</taxon>
        <taxon>Alcaligenaceae</taxon>
        <taxon>Zwartia</taxon>
    </lineage>
</organism>
<dbReference type="InterPro" id="IPR006076">
    <property type="entry name" value="FAD-dep_OxRdtase"/>
</dbReference>
<keyword evidence="3" id="KW-0285">Flavoprotein</keyword>
<evidence type="ECO:0000259" key="10">
    <source>
        <dbReference type="Pfam" id="PF01266"/>
    </source>
</evidence>
<name>A0A953NAC1_9BURK</name>
<evidence type="ECO:0000256" key="7">
    <source>
        <dbReference type="ARBA" id="ARBA00022827"/>
    </source>
</evidence>
<dbReference type="Gene3D" id="3.50.50.60">
    <property type="entry name" value="FAD/NAD(P)-binding domain"/>
    <property type="match status" value="1"/>
</dbReference>
<dbReference type="GO" id="GO:0032259">
    <property type="term" value="P:methylation"/>
    <property type="evidence" value="ECO:0007669"/>
    <property type="project" value="UniProtKB-KW"/>
</dbReference>
<dbReference type="NCBIfam" id="TIGR03197">
    <property type="entry name" value="MnmC_Cterm"/>
    <property type="match status" value="1"/>
</dbReference>
<evidence type="ECO:0000256" key="6">
    <source>
        <dbReference type="ARBA" id="ARBA00022694"/>
    </source>
</evidence>
<feature type="domain" description="MnmC-like methyltransferase" evidence="11">
    <location>
        <begin position="80"/>
        <end position="175"/>
    </location>
</feature>
<protein>
    <submittedName>
        <fullName evidence="12">FAD-dependent 5-carboxymethylaminomethyl-2-thiouridine(34) oxidoreductase MnmC</fullName>
        <ecNumber evidence="12">2.1.1.61</ecNumber>
    </submittedName>
</protein>
<keyword evidence="13" id="KW-1185">Reference proteome</keyword>
<dbReference type="GO" id="GO:0004808">
    <property type="term" value="F:tRNA (5-methylaminomethyl-2-thiouridylate)(34)-methyltransferase activity"/>
    <property type="evidence" value="ECO:0007669"/>
    <property type="project" value="UniProtKB-EC"/>
</dbReference>
<comment type="caution">
    <text evidence="12">The sequence shown here is derived from an EMBL/GenBank/DDBJ whole genome shotgun (WGS) entry which is preliminary data.</text>
</comment>
<evidence type="ECO:0000256" key="3">
    <source>
        <dbReference type="ARBA" id="ARBA00022630"/>
    </source>
</evidence>
<dbReference type="AlphaFoldDB" id="A0A953NAC1"/>
<keyword evidence="8" id="KW-0560">Oxidoreductase</keyword>
<evidence type="ECO:0000256" key="2">
    <source>
        <dbReference type="ARBA" id="ARBA00022603"/>
    </source>
</evidence>
<evidence type="ECO:0000256" key="8">
    <source>
        <dbReference type="ARBA" id="ARBA00023002"/>
    </source>
</evidence>
<gene>
    <name evidence="12" type="primary">mnmC</name>
    <name evidence="12" type="ORF">KZZ10_14045</name>
</gene>
<keyword evidence="2 12" id="KW-0489">Methyltransferase</keyword>
<evidence type="ECO:0000256" key="5">
    <source>
        <dbReference type="ARBA" id="ARBA00022691"/>
    </source>
</evidence>
<dbReference type="InterPro" id="IPR029063">
    <property type="entry name" value="SAM-dependent_MTases_sf"/>
</dbReference>
<evidence type="ECO:0000256" key="4">
    <source>
        <dbReference type="ARBA" id="ARBA00022679"/>
    </source>
</evidence>
<dbReference type="EC" id="2.1.1.61" evidence="12"/>
<keyword evidence="1" id="KW-0963">Cytoplasm</keyword>
<evidence type="ECO:0000256" key="9">
    <source>
        <dbReference type="ARBA" id="ARBA00023268"/>
    </source>
</evidence>
<dbReference type="Proteomes" id="UP000739565">
    <property type="component" value="Unassembled WGS sequence"/>
</dbReference>
<dbReference type="Pfam" id="PF01266">
    <property type="entry name" value="DAO"/>
    <property type="match status" value="1"/>
</dbReference>
<dbReference type="Gene3D" id="3.40.50.150">
    <property type="entry name" value="Vaccinia Virus protein VP39"/>
    <property type="match status" value="1"/>
</dbReference>
<evidence type="ECO:0000313" key="13">
    <source>
        <dbReference type="Proteomes" id="UP000739565"/>
    </source>
</evidence>
<dbReference type="RefSeq" id="WP_259662149.1">
    <property type="nucleotide sequence ID" value="NZ_JAHXRI010000010.1"/>
</dbReference>
<dbReference type="InterPro" id="IPR036188">
    <property type="entry name" value="FAD/NAD-bd_sf"/>
</dbReference>
<dbReference type="GO" id="GO:0016645">
    <property type="term" value="F:oxidoreductase activity, acting on the CH-NH group of donors"/>
    <property type="evidence" value="ECO:0007669"/>
    <property type="project" value="InterPro"/>
</dbReference>